<accession>A0A914CZU7</accession>
<evidence type="ECO:0000256" key="1">
    <source>
        <dbReference type="SAM" id="MobiDB-lite"/>
    </source>
</evidence>
<feature type="chain" id="PRO_5037133977" evidence="2">
    <location>
        <begin position="28"/>
        <end position="67"/>
    </location>
</feature>
<evidence type="ECO:0000313" key="3">
    <source>
        <dbReference type="Proteomes" id="UP000887540"/>
    </source>
</evidence>
<dbReference type="WBParaSite" id="ACRNAN_scaffold1620.g18818.t1">
    <property type="protein sequence ID" value="ACRNAN_scaffold1620.g18818.t1"/>
    <property type="gene ID" value="ACRNAN_scaffold1620.g18818"/>
</dbReference>
<dbReference type="Proteomes" id="UP000887540">
    <property type="component" value="Unplaced"/>
</dbReference>
<keyword evidence="2" id="KW-0732">Signal</keyword>
<organism evidence="3 4">
    <name type="scientific">Acrobeloides nanus</name>
    <dbReference type="NCBI Taxonomy" id="290746"/>
    <lineage>
        <taxon>Eukaryota</taxon>
        <taxon>Metazoa</taxon>
        <taxon>Ecdysozoa</taxon>
        <taxon>Nematoda</taxon>
        <taxon>Chromadorea</taxon>
        <taxon>Rhabditida</taxon>
        <taxon>Tylenchina</taxon>
        <taxon>Cephalobomorpha</taxon>
        <taxon>Cephaloboidea</taxon>
        <taxon>Cephalobidae</taxon>
        <taxon>Acrobeloides</taxon>
    </lineage>
</organism>
<feature type="region of interest" description="Disordered" evidence="1">
    <location>
        <begin position="47"/>
        <end position="67"/>
    </location>
</feature>
<name>A0A914CZU7_9BILA</name>
<dbReference type="AlphaFoldDB" id="A0A914CZU7"/>
<protein>
    <submittedName>
        <fullName evidence="4">Uncharacterized protein</fullName>
    </submittedName>
</protein>
<feature type="compositionally biased region" description="Polar residues" evidence="1">
    <location>
        <begin position="51"/>
        <end position="60"/>
    </location>
</feature>
<reference evidence="4" key="1">
    <citation type="submission" date="2022-11" db="UniProtKB">
        <authorList>
            <consortium name="WormBaseParasite"/>
        </authorList>
    </citation>
    <scope>IDENTIFICATION</scope>
</reference>
<keyword evidence="3" id="KW-1185">Reference proteome</keyword>
<sequence>MLLVALQITVLTCVLLAAIFACRRVFCSPSYPSEHLHPPSSTADIVALNGYPSQSDSETGGTEKVES</sequence>
<feature type="signal peptide" evidence="2">
    <location>
        <begin position="1"/>
        <end position="27"/>
    </location>
</feature>
<evidence type="ECO:0000256" key="2">
    <source>
        <dbReference type="SAM" id="SignalP"/>
    </source>
</evidence>
<evidence type="ECO:0000313" key="4">
    <source>
        <dbReference type="WBParaSite" id="ACRNAN_scaffold1620.g18818.t1"/>
    </source>
</evidence>
<proteinExistence type="predicted"/>